<sequence length="143" mass="16593">MLKIHVQQSIKASPQKVFSWLANSENYRHSKLVFYSKWQDINTSENAIRQIITIGGWFQEKIKTITPDELITYDIQQSFPAMITRGTGKITIRTSKNHTTIVDWQLSLNLKYPSLTNIIRKIVTSLYADILLTALYELEMTDK</sequence>
<evidence type="ECO:0000313" key="1">
    <source>
        <dbReference type="EMBL" id="MFC6177040.1"/>
    </source>
</evidence>
<dbReference type="SUPFAM" id="SSF55961">
    <property type="entry name" value="Bet v1-like"/>
    <property type="match status" value="1"/>
</dbReference>
<accession>A0ABW1RLV7</accession>
<dbReference type="RefSeq" id="WP_137611977.1">
    <property type="nucleotide sequence ID" value="NZ_BJDF01000016.1"/>
</dbReference>
<gene>
    <name evidence="1" type="ORF">ACFQAV_09315</name>
</gene>
<dbReference type="EMBL" id="JBHSSF010000021">
    <property type="protein sequence ID" value="MFC6177040.1"/>
    <property type="molecule type" value="Genomic_DNA"/>
</dbReference>
<dbReference type="Proteomes" id="UP001596288">
    <property type="component" value="Unassembled WGS sequence"/>
</dbReference>
<protein>
    <submittedName>
        <fullName evidence="1">SRPBCC family protein</fullName>
    </submittedName>
</protein>
<evidence type="ECO:0000313" key="2">
    <source>
        <dbReference type="Proteomes" id="UP001596288"/>
    </source>
</evidence>
<keyword evidence="2" id="KW-1185">Reference proteome</keyword>
<dbReference type="InterPro" id="IPR019587">
    <property type="entry name" value="Polyketide_cyclase/dehydratase"/>
</dbReference>
<proteinExistence type="predicted"/>
<dbReference type="Pfam" id="PF10604">
    <property type="entry name" value="Polyketide_cyc2"/>
    <property type="match status" value="1"/>
</dbReference>
<dbReference type="InterPro" id="IPR023393">
    <property type="entry name" value="START-like_dom_sf"/>
</dbReference>
<reference evidence="2" key="1">
    <citation type="journal article" date="2019" name="Int. J. Syst. Evol. Microbiol.">
        <title>The Global Catalogue of Microorganisms (GCM) 10K type strain sequencing project: providing services to taxonomists for standard genome sequencing and annotation.</title>
        <authorList>
            <consortium name="The Broad Institute Genomics Platform"/>
            <consortium name="The Broad Institute Genome Sequencing Center for Infectious Disease"/>
            <person name="Wu L."/>
            <person name="Ma J."/>
        </authorList>
    </citation>
    <scope>NUCLEOTIDE SEQUENCE [LARGE SCALE GENOMIC DNA]</scope>
    <source>
        <strain evidence="2">CCM 8927</strain>
    </source>
</reference>
<organism evidence="1 2">
    <name type="scientific">Companilactobacillus huachuanensis</name>
    <dbReference type="NCBI Taxonomy" id="2559914"/>
    <lineage>
        <taxon>Bacteria</taxon>
        <taxon>Bacillati</taxon>
        <taxon>Bacillota</taxon>
        <taxon>Bacilli</taxon>
        <taxon>Lactobacillales</taxon>
        <taxon>Lactobacillaceae</taxon>
        <taxon>Companilactobacillus</taxon>
    </lineage>
</organism>
<dbReference type="Gene3D" id="3.30.530.20">
    <property type="match status" value="1"/>
</dbReference>
<name>A0ABW1RLV7_9LACO</name>
<comment type="caution">
    <text evidence="1">The sequence shown here is derived from an EMBL/GenBank/DDBJ whole genome shotgun (WGS) entry which is preliminary data.</text>
</comment>